<keyword evidence="1" id="KW-1133">Transmembrane helix</keyword>
<feature type="transmembrane region" description="Helical" evidence="1">
    <location>
        <begin position="122"/>
        <end position="141"/>
    </location>
</feature>
<organism evidence="2 3">
    <name type="scientific">Hydrogenophaga intermedia</name>
    <dbReference type="NCBI Taxonomy" id="65786"/>
    <lineage>
        <taxon>Bacteria</taxon>
        <taxon>Pseudomonadati</taxon>
        <taxon>Pseudomonadota</taxon>
        <taxon>Betaproteobacteria</taxon>
        <taxon>Burkholderiales</taxon>
        <taxon>Comamonadaceae</taxon>
        <taxon>Hydrogenophaga</taxon>
    </lineage>
</organism>
<evidence type="ECO:0000313" key="2">
    <source>
        <dbReference type="EMBL" id="CDN87704.1"/>
    </source>
</evidence>
<feature type="transmembrane region" description="Helical" evidence="1">
    <location>
        <begin position="302"/>
        <end position="320"/>
    </location>
</feature>
<dbReference type="Proteomes" id="UP000028878">
    <property type="component" value="Unassembled WGS sequence"/>
</dbReference>
<proteinExistence type="predicted"/>
<gene>
    <name evidence="2" type="ORF">BN948_02129</name>
</gene>
<keyword evidence="1" id="KW-0812">Transmembrane</keyword>
<evidence type="ECO:0000313" key="3">
    <source>
        <dbReference type="Proteomes" id="UP000028878"/>
    </source>
</evidence>
<dbReference type="AlphaFoldDB" id="A0A1L1PG18"/>
<keyword evidence="3" id="KW-1185">Reference proteome</keyword>
<name>A0A1L1PG18_HYDIT</name>
<feature type="transmembrane region" description="Helical" evidence="1">
    <location>
        <begin position="417"/>
        <end position="437"/>
    </location>
</feature>
<feature type="transmembrane region" description="Helical" evidence="1">
    <location>
        <begin position="92"/>
        <end position="110"/>
    </location>
</feature>
<sequence length="615" mass="66486">MQVPPTRPEHPPPPGAWARLPLALAAMATGMLLVWILHYSRYGFDFTDEGFYLNWVSNPFLFDWSLTQFGFVYHPLYLAVGGDVASLRQANIGIIFLLSWCLTWLVMRAASAHEVHRPLETAVVSAGWSVACLVTFSWWLVTPNYNSLAFQALLVASIGIVLADKIPSARSIAGWLLIGLGGCIAFLAKPSTAMALALVTLAFLLAARKLTWRLLVLAIATALVALLVSVLLIDGSLHAFIGRLETGLAFYDLVGAGHTVAKTFRLGDFQLQARERVTLQLSGAVAFAGAWCALQQVPRWRLLALLVSAGLFATTTAIVGGAAPNPTGFGEFRALILIGIVFACAALLLVRWREVLPHGLRVQRLLPVLLFLAMPYAYAIGSNGNYWWVAGFVGFFWLLAGVVLLGPLAQARGGWGFALPLVFATQALSALLLQLGFNQPYRQPQTLSKNNSVVSLGQDSSRLVLSEDFAQYVNAIQQAAQAAGLRPGTPVVDLSGQSPGVLYAMQAMSIGQAWTVGGYPGSQKLAEAALARVPCELLSAAWLLVEESGPRRLPTDVVASYGASFETHFALAAKWHTAPGAGGYAEPREQKLYKPTEVPVVLTECHERFRRTPQR</sequence>
<keyword evidence="1" id="KW-0472">Membrane</keyword>
<protein>
    <submittedName>
        <fullName evidence="2">Membrane protein</fullName>
    </submittedName>
</protein>
<feature type="transmembrane region" description="Helical" evidence="1">
    <location>
        <begin position="362"/>
        <end position="380"/>
    </location>
</feature>
<feature type="transmembrane region" description="Helical" evidence="1">
    <location>
        <begin position="20"/>
        <end position="39"/>
    </location>
</feature>
<feature type="transmembrane region" description="Helical" evidence="1">
    <location>
        <begin position="175"/>
        <end position="206"/>
    </location>
</feature>
<accession>A0A1L1PG18</accession>
<reference evidence="3" key="1">
    <citation type="submission" date="2014-11" db="EMBL/GenBank/DDBJ databases">
        <title>Draft genome sequence of Hydrogenophaga intermedia S1.</title>
        <authorList>
            <person name="Gan H.M."/>
            <person name="Chew T.H."/>
            <person name="Stolz A."/>
        </authorList>
    </citation>
    <scope>NUCLEOTIDE SEQUENCE [LARGE SCALE GENOMIC DNA]</scope>
    <source>
        <strain evidence="3">S1</strain>
    </source>
</reference>
<dbReference type="EMBL" id="CCAE010000013">
    <property type="protein sequence ID" value="CDN87704.1"/>
    <property type="molecule type" value="Genomic_DNA"/>
</dbReference>
<feature type="transmembrane region" description="Helical" evidence="1">
    <location>
        <begin position="60"/>
        <end position="80"/>
    </location>
</feature>
<feature type="transmembrane region" description="Helical" evidence="1">
    <location>
        <begin position="147"/>
        <end position="163"/>
    </location>
</feature>
<feature type="transmembrane region" description="Helical" evidence="1">
    <location>
        <begin position="332"/>
        <end position="350"/>
    </location>
</feature>
<evidence type="ECO:0000256" key="1">
    <source>
        <dbReference type="SAM" id="Phobius"/>
    </source>
</evidence>
<feature type="transmembrane region" description="Helical" evidence="1">
    <location>
        <begin position="212"/>
        <end position="233"/>
    </location>
</feature>
<feature type="transmembrane region" description="Helical" evidence="1">
    <location>
        <begin position="386"/>
        <end position="405"/>
    </location>
</feature>